<dbReference type="RefSeq" id="WP_188391093.1">
    <property type="nucleotide sequence ID" value="NZ_BMEV01000010.1"/>
</dbReference>
<proteinExistence type="predicted"/>
<dbReference type="Gene3D" id="3.40.50.450">
    <property type="match status" value="1"/>
</dbReference>
<evidence type="ECO:0000313" key="2">
    <source>
        <dbReference type="Proteomes" id="UP000602050"/>
    </source>
</evidence>
<reference evidence="1" key="1">
    <citation type="journal article" date="2014" name="Int. J. Syst. Evol. Microbiol.">
        <title>Complete genome sequence of Corynebacterium casei LMG S-19264T (=DSM 44701T), isolated from a smear-ripened cheese.</title>
        <authorList>
            <consortium name="US DOE Joint Genome Institute (JGI-PGF)"/>
            <person name="Walter F."/>
            <person name="Albersmeier A."/>
            <person name="Kalinowski J."/>
            <person name="Ruckert C."/>
        </authorList>
    </citation>
    <scope>NUCLEOTIDE SEQUENCE</scope>
    <source>
        <strain evidence="1">CGMCC 1.12360</strain>
    </source>
</reference>
<sequence length="183" mass="21682">MKVLAVSGYKPMEINIFAENDPRIHFIKKAIEKRLEQLIHNGLEWVIVSGQMGVELWTIEVVLDLKENYDIQVAVFPPFENQESRWPEHLKEKYQELTMASDFYKPIYQGDYKGTYQYRAKNLFLVDKSDGCLLLMDEEFPGSNKYLWEIAKKKDEYSIFLITPADLEEIVEEIRMSNPEYWN</sequence>
<dbReference type="NCBIfam" id="NF010181">
    <property type="entry name" value="PRK13660.1"/>
    <property type="match status" value="1"/>
</dbReference>
<comment type="caution">
    <text evidence="1">The sequence shown here is derived from an EMBL/GenBank/DDBJ whole genome shotgun (WGS) entry which is preliminary data.</text>
</comment>
<accession>A0A8J2ZQY6</accession>
<gene>
    <name evidence="1" type="ORF">GCM10010978_08080</name>
</gene>
<reference evidence="1" key="2">
    <citation type="submission" date="2020-09" db="EMBL/GenBank/DDBJ databases">
        <authorList>
            <person name="Sun Q."/>
            <person name="Zhou Y."/>
        </authorList>
    </citation>
    <scope>NUCLEOTIDE SEQUENCE</scope>
    <source>
        <strain evidence="1">CGMCC 1.12360</strain>
    </source>
</reference>
<keyword evidence="2" id="KW-1185">Reference proteome</keyword>
<evidence type="ECO:0000313" key="1">
    <source>
        <dbReference type="EMBL" id="GGH71789.1"/>
    </source>
</evidence>
<organism evidence="1 2">
    <name type="scientific">Compostibacillus humi</name>
    <dbReference type="NCBI Taxonomy" id="1245525"/>
    <lineage>
        <taxon>Bacteria</taxon>
        <taxon>Bacillati</taxon>
        <taxon>Bacillota</taxon>
        <taxon>Bacilli</taxon>
        <taxon>Bacillales</taxon>
        <taxon>Bacillaceae</taxon>
        <taxon>Compostibacillus</taxon>
    </lineage>
</organism>
<dbReference type="PANTHER" id="PTHR38440:SF1">
    <property type="entry name" value="UPF0398 PROTEIN SPR0331"/>
    <property type="match status" value="1"/>
</dbReference>
<protein>
    <submittedName>
        <fullName evidence="1">UPF0398 protein</fullName>
    </submittedName>
</protein>
<name>A0A8J2ZQY6_9BACI</name>
<dbReference type="Pfam" id="PF06908">
    <property type="entry name" value="YpsA"/>
    <property type="match status" value="1"/>
</dbReference>
<dbReference type="EMBL" id="BMEV01000010">
    <property type="protein sequence ID" value="GGH71789.1"/>
    <property type="molecule type" value="Genomic_DNA"/>
</dbReference>
<dbReference type="PANTHER" id="PTHR38440">
    <property type="entry name" value="UPF0398 PROTEIN YPSA"/>
    <property type="match status" value="1"/>
</dbReference>
<dbReference type="SUPFAM" id="SSF102405">
    <property type="entry name" value="MCP/YpsA-like"/>
    <property type="match status" value="1"/>
</dbReference>
<dbReference type="InterPro" id="IPR010697">
    <property type="entry name" value="YspA"/>
</dbReference>
<dbReference type="AlphaFoldDB" id="A0A8J2ZQY6"/>
<dbReference type="PIRSF" id="PIRSF021290">
    <property type="entry name" value="DUF1273"/>
    <property type="match status" value="1"/>
</dbReference>
<dbReference type="Proteomes" id="UP000602050">
    <property type="component" value="Unassembled WGS sequence"/>
</dbReference>